<organism evidence="1 2">
    <name type="scientific">Flagellimonas spongiicola</name>
    <dbReference type="NCBI Taxonomy" id="2942208"/>
    <lineage>
        <taxon>Bacteria</taxon>
        <taxon>Pseudomonadati</taxon>
        <taxon>Bacteroidota</taxon>
        <taxon>Flavobacteriia</taxon>
        <taxon>Flavobacteriales</taxon>
        <taxon>Flavobacteriaceae</taxon>
        <taxon>Flagellimonas</taxon>
    </lineage>
</organism>
<accession>A0ABT0PPT8</accession>
<reference evidence="1 2" key="1">
    <citation type="submission" date="2022-05" db="EMBL/GenBank/DDBJ databases">
        <authorList>
            <person name="Park J.-S."/>
        </authorList>
    </citation>
    <scope>NUCLEOTIDE SEQUENCE [LARGE SCALE GENOMIC DNA]</scope>
    <source>
        <strain evidence="1 2">2012CJ35-5</strain>
    </source>
</reference>
<dbReference type="SUPFAM" id="SSF55961">
    <property type="entry name" value="Bet v1-like"/>
    <property type="match status" value="1"/>
</dbReference>
<dbReference type="RefSeq" id="WP_249656571.1">
    <property type="nucleotide sequence ID" value="NZ_JAMFMA010000001.1"/>
</dbReference>
<evidence type="ECO:0000313" key="1">
    <source>
        <dbReference type="EMBL" id="MCL6273394.1"/>
    </source>
</evidence>
<name>A0ABT0PPT8_9FLAO</name>
<dbReference type="InterPro" id="IPR020503">
    <property type="entry name" value="Uncharacterised_Rv2561"/>
</dbReference>
<sequence length="364" mass="41487">MSKSLLFIPDISGYTKFIQTTEIEHSQHVISELLEVLVNANTSGLKLAEIEGDALFFYKENDIPSQENLLAQIVSMFTAFYSHLKMLEKNRICPCNACATAPNLELKIIAHSGHLQHIEVQGTRKPFGEQVIEAHRLLKNSVDSDNYALISRKLALDIQLSPYYSSKIFRFRQGSDSYDDKEVEYIYSLIDPNELKLQSFVQPKNYHFDTKPQLTISQEFPISAEELMEQITNYSLRPYWQKGVDDLKYSENEVTRIGSEHTCVINGKHLDFVTISKENEVNNLTYGELTHSHPLFDDFYQFYTFVPKGEGLSEAIVEFYWSSKSPLKKLVGALIGKNAVKKSSEKGLVSLLEYIESKNASLKA</sequence>
<gene>
    <name evidence="1" type="ORF">M3P19_05195</name>
</gene>
<dbReference type="Gene3D" id="3.30.530.20">
    <property type="match status" value="1"/>
</dbReference>
<dbReference type="Pfam" id="PF10851">
    <property type="entry name" value="DUF2652"/>
    <property type="match status" value="1"/>
</dbReference>
<protein>
    <submittedName>
        <fullName evidence="1">DUF2652 domain-containing protein</fullName>
    </submittedName>
</protein>
<dbReference type="Proteomes" id="UP001203607">
    <property type="component" value="Unassembled WGS sequence"/>
</dbReference>
<comment type="caution">
    <text evidence="1">The sequence shown here is derived from an EMBL/GenBank/DDBJ whole genome shotgun (WGS) entry which is preliminary data.</text>
</comment>
<keyword evidence="2" id="KW-1185">Reference proteome</keyword>
<proteinExistence type="predicted"/>
<evidence type="ECO:0000313" key="2">
    <source>
        <dbReference type="Proteomes" id="UP001203607"/>
    </source>
</evidence>
<dbReference type="EMBL" id="JAMFMA010000001">
    <property type="protein sequence ID" value="MCL6273394.1"/>
    <property type="molecule type" value="Genomic_DNA"/>
</dbReference>
<dbReference type="InterPro" id="IPR023393">
    <property type="entry name" value="START-like_dom_sf"/>
</dbReference>